<accession>A0ABW6Y308</accession>
<keyword evidence="3" id="KW-1185">Reference proteome</keyword>
<comment type="caution">
    <text evidence="2">The sequence shown here is derived from an EMBL/GenBank/DDBJ whole genome shotgun (WGS) entry which is preliminary data.</text>
</comment>
<evidence type="ECO:0000313" key="2">
    <source>
        <dbReference type="EMBL" id="MFF5924168.1"/>
    </source>
</evidence>
<sequence>MNPWETAAAQLREQRTAPSSAPRSEAGGETPAPWVTVEERSGSAFARRFGRGVLWTLVAAFALLGAKSVLIPKKTPAPVQSTAPAQAGPAYPNDEAQAVAGRFARVYLAWDEKTPESRAAALAAVLPEGADTKMGWDAKGKQDVLAVQPGAVTSAPQQQARVRVDVLVRPAGPTTPAKPGAAAAPVLPAHWIGLDVPVVKAGGRVVVTGPPGLVGVPTTGPKAPEIAGPEADAAFGEQTAETVTKFFTAYAAGDTEAVTAPGASVPPLPASVSLAAVTSWTADKGSGTDRTGTARVTWQLGGAQLEQTYRVQLTRVASADAQRWQVAAVHGGTA</sequence>
<dbReference type="CDD" id="cd16386">
    <property type="entry name" value="TcpC_N"/>
    <property type="match status" value="1"/>
</dbReference>
<gene>
    <name evidence="2" type="ORF">ACFY8C_38460</name>
</gene>
<dbReference type="Gene3D" id="3.10.450.540">
    <property type="match status" value="1"/>
</dbReference>
<protein>
    <submittedName>
        <fullName evidence="2">Conjugal transfer protein</fullName>
    </submittedName>
</protein>
<dbReference type="CDD" id="cd16428">
    <property type="entry name" value="TcpC_C"/>
    <property type="match status" value="1"/>
</dbReference>
<feature type="region of interest" description="Disordered" evidence="1">
    <location>
        <begin position="1"/>
        <end position="35"/>
    </location>
</feature>
<dbReference type="Proteomes" id="UP001602370">
    <property type="component" value="Unassembled WGS sequence"/>
</dbReference>
<evidence type="ECO:0000256" key="1">
    <source>
        <dbReference type="SAM" id="MobiDB-lite"/>
    </source>
</evidence>
<evidence type="ECO:0000313" key="3">
    <source>
        <dbReference type="Proteomes" id="UP001602370"/>
    </source>
</evidence>
<dbReference type="InterPro" id="IPR024735">
    <property type="entry name" value="TcpC"/>
</dbReference>
<proteinExistence type="predicted"/>
<dbReference type="EMBL" id="JBIBDZ010000019">
    <property type="protein sequence ID" value="MFF5924168.1"/>
    <property type="molecule type" value="Genomic_DNA"/>
</dbReference>
<dbReference type="InterPro" id="IPR035628">
    <property type="entry name" value="TcpC_C"/>
</dbReference>
<dbReference type="Pfam" id="PF12642">
    <property type="entry name" value="TpcC"/>
    <property type="match status" value="1"/>
</dbReference>
<name>A0ABW6Y308_9ACTN</name>
<organism evidence="2 3">
    <name type="scientific">Streptomyces flavochromogenes</name>
    <dbReference type="NCBI Taxonomy" id="68199"/>
    <lineage>
        <taxon>Bacteria</taxon>
        <taxon>Bacillati</taxon>
        <taxon>Actinomycetota</taxon>
        <taxon>Actinomycetes</taxon>
        <taxon>Kitasatosporales</taxon>
        <taxon>Streptomycetaceae</taxon>
        <taxon>Streptomyces</taxon>
    </lineage>
</organism>
<dbReference type="RefSeq" id="WP_388311995.1">
    <property type="nucleotide sequence ID" value="NZ_JBIBDZ010000019.1"/>
</dbReference>
<reference evidence="2 3" key="1">
    <citation type="submission" date="2024-10" db="EMBL/GenBank/DDBJ databases">
        <title>The Natural Products Discovery Center: Release of the First 8490 Sequenced Strains for Exploring Actinobacteria Biosynthetic Diversity.</title>
        <authorList>
            <person name="Kalkreuter E."/>
            <person name="Kautsar S.A."/>
            <person name="Yang D."/>
            <person name="Bader C.D."/>
            <person name="Teijaro C.N."/>
            <person name="Fluegel L."/>
            <person name="Davis C.M."/>
            <person name="Simpson J.R."/>
            <person name="Lauterbach L."/>
            <person name="Steele A.D."/>
            <person name="Gui C."/>
            <person name="Meng S."/>
            <person name="Li G."/>
            <person name="Viehrig K."/>
            <person name="Ye F."/>
            <person name="Su P."/>
            <person name="Kiefer A.F."/>
            <person name="Nichols A."/>
            <person name="Cepeda A.J."/>
            <person name="Yan W."/>
            <person name="Fan B."/>
            <person name="Jiang Y."/>
            <person name="Adhikari A."/>
            <person name="Zheng C.-J."/>
            <person name="Schuster L."/>
            <person name="Cowan T.M."/>
            <person name="Smanski M.J."/>
            <person name="Chevrette M.G."/>
            <person name="De Carvalho L.P.S."/>
            <person name="Shen B."/>
        </authorList>
    </citation>
    <scope>NUCLEOTIDE SEQUENCE [LARGE SCALE GENOMIC DNA]</scope>
    <source>
        <strain evidence="2 3">NPDC012605</strain>
    </source>
</reference>